<keyword evidence="3 5" id="KW-0378">Hydrolase</keyword>
<protein>
    <recommendedName>
        <fullName evidence="5">Carboxylic ester hydrolase</fullName>
        <ecNumber evidence="5">3.1.1.-</ecNumber>
    </recommendedName>
</protein>
<dbReference type="GO" id="GO:0052689">
    <property type="term" value="F:carboxylic ester hydrolase activity"/>
    <property type="evidence" value="ECO:0007669"/>
    <property type="project" value="UniProtKB-KW"/>
</dbReference>
<evidence type="ECO:0000259" key="6">
    <source>
        <dbReference type="Pfam" id="PF00135"/>
    </source>
</evidence>
<sequence>MDYFREIMKPRPQVKTDSGPICGHEVKSPESNIKYFSFQGIPYARPPIGELRFKPPEPVESWTEVKDCCQERDVCIQHHMYLRNLQGSEDCLYLNVYTPQLPFWGSSNLPVMVRLHGGGFTTGSGNTDMTGPDFIVKERVLLVTINYRLSVFGFLCVDEPGDGQGNMGLKDQVAALRWIQRNISNFGGDPKKVTISGESAGGASVHLHMMSPMSKGLFSSAICESGVALNPWAFTNQGRERAFHLGESLGFKGNNAKDLVKYLKTIPADRLTEAAAKNSFSKEEKEYSCVVKPFPFVPSVEITDGSVEPFLCENPVKILQEGRFFRGPFLAGVNNREAILLLAAIMGKERNEMLKKFDSRIPKLVPADLSLARGSPEESKVAELIRWQYMKNKPLTEENLVDYFNLTGDLMFVHGFYCAMKYHCKFSAPYLYEFSYEGALNVFRNVLAVDHVRGACHADELGYLFKMDLLPSSDNVPIKDLKMREKFVKMWTNFVKFGHPTPRTDSSLDVAWLPASQRQATYLEIGPTIQNIKGAIAERRMLFWDNMYAGKEKLRNNL</sequence>
<dbReference type="InParanoid" id="A0A6P8ZY67"/>
<evidence type="ECO:0000256" key="3">
    <source>
        <dbReference type="ARBA" id="ARBA00022801"/>
    </source>
</evidence>
<keyword evidence="2" id="KW-0719">Serine esterase</keyword>
<keyword evidence="7" id="KW-1185">Reference proteome</keyword>
<evidence type="ECO:0000256" key="5">
    <source>
        <dbReference type="RuleBase" id="RU361235"/>
    </source>
</evidence>
<dbReference type="InterPro" id="IPR019819">
    <property type="entry name" value="Carboxylesterase_B_CS"/>
</dbReference>
<dbReference type="Gene3D" id="3.40.50.1820">
    <property type="entry name" value="alpha/beta hydrolase"/>
    <property type="match status" value="1"/>
</dbReference>
<dbReference type="OrthoDB" id="19653at2759"/>
<dbReference type="PROSITE" id="PS00122">
    <property type="entry name" value="CARBOXYLESTERASE_B_1"/>
    <property type="match status" value="1"/>
</dbReference>
<dbReference type="RefSeq" id="XP_034250348.1">
    <property type="nucleotide sequence ID" value="XM_034394457.1"/>
</dbReference>
<dbReference type="EC" id="3.1.1.-" evidence="5"/>
<evidence type="ECO:0000256" key="2">
    <source>
        <dbReference type="ARBA" id="ARBA00022487"/>
    </source>
</evidence>
<reference evidence="8" key="1">
    <citation type="submission" date="2025-08" db="UniProtKB">
        <authorList>
            <consortium name="RefSeq"/>
        </authorList>
    </citation>
    <scope>IDENTIFICATION</scope>
    <source>
        <tissue evidence="8">Total insect</tissue>
    </source>
</reference>
<evidence type="ECO:0000256" key="1">
    <source>
        <dbReference type="ARBA" id="ARBA00005964"/>
    </source>
</evidence>
<dbReference type="InterPro" id="IPR050309">
    <property type="entry name" value="Type-B_Carboxylest/Lipase"/>
</dbReference>
<dbReference type="Pfam" id="PF00135">
    <property type="entry name" value="COesterase"/>
    <property type="match status" value="1"/>
</dbReference>
<dbReference type="SUPFAM" id="SSF53474">
    <property type="entry name" value="alpha/beta-Hydrolases"/>
    <property type="match status" value="1"/>
</dbReference>
<dbReference type="AlphaFoldDB" id="A0A6P8ZY67"/>
<name>A0A6P8ZY67_THRPL</name>
<feature type="domain" description="Carboxylesterase type B" evidence="6">
    <location>
        <begin position="12"/>
        <end position="544"/>
    </location>
</feature>
<keyword evidence="4" id="KW-0325">Glycoprotein</keyword>
<evidence type="ECO:0000313" key="8">
    <source>
        <dbReference type="RefSeq" id="XP_034250348.1"/>
    </source>
</evidence>
<dbReference type="GeneID" id="117650848"/>
<dbReference type="PANTHER" id="PTHR11559">
    <property type="entry name" value="CARBOXYLESTERASE"/>
    <property type="match status" value="1"/>
</dbReference>
<gene>
    <name evidence="8" type="primary">LOC117650848</name>
</gene>
<organism evidence="8">
    <name type="scientific">Thrips palmi</name>
    <name type="common">Melon thrips</name>
    <dbReference type="NCBI Taxonomy" id="161013"/>
    <lineage>
        <taxon>Eukaryota</taxon>
        <taxon>Metazoa</taxon>
        <taxon>Ecdysozoa</taxon>
        <taxon>Arthropoda</taxon>
        <taxon>Hexapoda</taxon>
        <taxon>Insecta</taxon>
        <taxon>Pterygota</taxon>
        <taxon>Neoptera</taxon>
        <taxon>Paraneoptera</taxon>
        <taxon>Thysanoptera</taxon>
        <taxon>Terebrantia</taxon>
        <taxon>Thripoidea</taxon>
        <taxon>Thripidae</taxon>
        <taxon>Thrips</taxon>
    </lineage>
</organism>
<dbReference type="Proteomes" id="UP000515158">
    <property type="component" value="Unplaced"/>
</dbReference>
<dbReference type="InterPro" id="IPR019826">
    <property type="entry name" value="Carboxylesterase_B_AS"/>
</dbReference>
<evidence type="ECO:0000313" key="7">
    <source>
        <dbReference type="Proteomes" id="UP000515158"/>
    </source>
</evidence>
<accession>A0A6P8ZY67</accession>
<dbReference type="PROSITE" id="PS00941">
    <property type="entry name" value="CARBOXYLESTERASE_B_2"/>
    <property type="match status" value="1"/>
</dbReference>
<dbReference type="InterPro" id="IPR029058">
    <property type="entry name" value="AB_hydrolase_fold"/>
</dbReference>
<proteinExistence type="inferred from homology"/>
<dbReference type="KEGG" id="tpal:117650848"/>
<comment type="similarity">
    <text evidence="1 5">Belongs to the type-B carboxylesterase/lipase family.</text>
</comment>
<dbReference type="InterPro" id="IPR002018">
    <property type="entry name" value="CarbesteraseB"/>
</dbReference>
<evidence type="ECO:0000256" key="4">
    <source>
        <dbReference type="ARBA" id="ARBA00023180"/>
    </source>
</evidence>